<gene>
    <name evidence="3" type="ORF">Grass_70</name>
</gene>
<evidence type="ECO:0000313" key="4">
    <source>
        <dbReference type="Proteomes" id="UP000017648"/>
    </source>
</evidence>
<dbReference type="KEGG" id="vg:17959994"/>
<dbReference type="Proteomes" id="UP000017648">
    <property type="component" value="Segment"/>
</dbReference>
<evidence type="ECO:0000313" key="3">
    <source>
        <dbReference type="EMBL" id="AGY47335.1"/>
    </source>
</evidence>
<proteinExistence type="predicted"/>
<dbReference type="GeneID" id="17959994"/>
<keyword evidence="4" id="KW-1185">Reference proteome</keyword>
<dbReference type="RefSeq" id="YP_008771436.1">
    <property type="nucleotide sequence ID" value="NC_022771.1"/>
</dbReference>
<evidence type="ECO:0000259" key="2">
    <source>
        <dbReference type="Pfam" id="PF24040"/>
    </source>
</evidence>
<accession>U5PTN7</accession>
<dbReference type="OrthoDB" id="27548at10239"/>
<protein>
    <recommendedName>
        <fullName evidence="2">DUF7349 domain-containing protein</fullName>
    </recommendedName>
</protein>
<sequence length="78" mass="8643">MLVNKSLAGKVVATEFGNITFNEKGESKDLKPEQEKVFAQFNGFEVVEKKSPKAKEEASSEDKAKEKKPAAKNKKAKE</sequence>
<name>U5PTN7_BPGRA</name>
<reference evidence="3 4" key="1">
    <citation type="journal article" date="2013" name="Genome Announc.">
        <title>Complete Genome of Bacillus subtilis Myophage Grass.</title>
        <authorList>
            <person name="Miller S.Y."/>
            <person name="Colquhoun J.M."/>
            <person name="Perl A.L."/>
            <person name="Chamakura K.R."/>
            <person name="Kuty Everett G.F."/>
        </authorList>
    </citation>
    <scope>NUCLEOTIDE SEQUENCE [LARGE SCALE GENOMIC DNA]</scope>
</reference>
<evidence type="ECO:0000256" key="1">
    <source>
        <dbReference type="SAM" id="MobiDB-lite"/>
    </source>
</evidence>
<feature type="compositionally biased region" description="Basic and acidic residues" evidence="1">
    <location>
        <begin position="48"/>
        <end position="69"/>
    </location>
</feature>
<feature type="domain" description="DUF7349" evidence="2">
    <location>
        <begin position="4"/>
        <end position="52"/>
    </location>
</feature>
<dbReference type="Pfam" id="PF24040">
    <property type="entry name" value="DUF7349"/>
    <property type="match status" value="1"/>
</dbReference>
<organismHost>
    <name type="scientific">Bacillus subtilis</name>
    <dbReference type="NCBI Taxonomy" id="1423"/>
</organismHost>
<organism evidence="3 4">
    <name type="scientific">Bacillus phage Grass</name>
    <dbReference type="NCBI Taxonomy" id="1406785"/>
    <lineage>
        <taxon>Viruses</taxon>
        <taxon>Duplodnaviria</taxon>
        <taxon>Heunggongvirae</taxon>
        <taxon>Uroviricota</taxon>
        <taxon>Caudoviricetes</taxon>
        <taxon>Herelleviridae</taxon>
        <taxon>Bastillevirinae</taxon>
        <taxon>Nitunavirus</taxon>
        <taxon>Nitunavirus grass</taxon>
    </lineage>
</organism>
<dbReference type="InterPro" id="IPR055773">
    <property type="entry name" value="DUF7349"/>
</dbReference>
<dbReference type="EMBL" id="KF669652">
    <property type="protein sequence ID" value="AGY47335.1"/>
    <property type="molecule type" value="Genomic_DNA"/>
</dbReference>
<feature type="region of interest" description="Disordered" evidence="1">
    <location>
        <begin position="48"/>
        <end position="78"/>
    </location>
</feature>